<dbReference type="PROSITE" id="PS01031">
    <property type="entry name" value="SHSP"/>
    <property type="match status" value="1"/>
</dbReference>
<evidence type="ECO:0000313" key="10">
    <source>
        <dbReference type="Proteomes" id="UP001327560"/>
    </source>
</evidence>
<dbReference type="Pfam" id="PF00011">
    <property type="entry name" value="HSP20"/>
    <property type="match status" value="1"/>
</dbReference>
<feature type="transmembrane region" description="Helical" evidence="7">
    <location>
        <begin position="255"/>
        <end position="274"/>
    </location>
</feature>
<keyword evidence="2" id="KW-1003">Cell membrane</keyword>
<evidence type="ECO:0000256" key="3">
    <source>
        <dbReference type="ARBA" id="ARBA00022821"/>
    </source>
</evidence>
<reference evidence="9 10" key="1">
    <citation type="submission" date="2023-10" db="EMBL/GenBank/DDBJ databases">
        <title>Chromosome-scale genome assembly provides insights into flower coloration mechanisms of Canna indica.</title>
        <authorList>
            <person name="Li C."/>
        </authorList>
    </citation>
    <scope>NUCLEOTIDE SEQUENCE [LARGE SCALE GENOMIC DNA]</scope>
    <source>
        <tissue evidence="9">Flower</tissue>
    </source>
</reference>
<evidence type="ECO:0000256" key="2">
    <source>
        <dbReference type="ARBA" id="ARBA00022475"/>
    </source>
</evidence>
<dbReference type="Proteomes" id="UP001327560">
    <property type="component" value="Chromosome 4"/>
</dbReference>
<name>A0AAQ3KF97_9LILI</name>
<keyword evidence="7" id="KW-1133">Transmembrane helix</keyword>
<dbReference type="GO" id="GO:0005886">
    <property type="term" value="C:plasma membrane"/>
    <property type="evidence" value="ECO:0007669"/>
    <property type="project" value="UniProtKB-SubCell"/>
</dbReference>
<dbReference type="Gene3D" id="2.60.40.790">
    <property type="match status" value="1"/>
</dbReference>
<evidence type="ECO:0000256" key="4">
    <source>
        <dbReference type="PROSITE-ProRule" id="PRU00285"/>
    </source>
</evidence>
<comment type="similarity">
    <text evidence="4 5">Belongs to the small heat shock protein (HSP20) family.</text>
</comment>
<evidence type="ECO:0000313" key="9">
    <source>
        <dbReference type="EMBL" id="WOL05087.1"/>
    </source>
</evidence>
<evidence type="ECO:0000259" key="8">
    <source>
        <dbReference type="PROSITE" id="PS01031"/>
    </source>
</evidence>
<protein>
    <submittedName>
        <fullName evidence="9">Protein RESTRICTED TEV MOVEMENT 2</fullName>
    </submittedName>
</protein>
<keyword evidence="3" id="KW-0611">Plant defense</keyword>
<evidence type="ECO:0000256" key="5">
    <source>
        <dbReference type="RuleBase" id="RU003616"/>
    </source>
</evidence>
<evidence type="ECO:0000256" key="7">
    <source>
        <dbReference type="SAM" id="Phobius"/>
    </source>
</evidence>
<dbReference type="AlphaFoldDB" id="A0AAQ3KF97"/>
<sequence length="281" mass="31894">MDARSGTRSYEDFDPSSEWIQDEGFMTLLIYLPGFKKDQLRVQVDSSDNLRTIGERPLDSRRWSRFIKQFKIPDNCNTSGARAKFENETLHVRFPMQPSQKTPRTTTEPQPVSSAPDKMQKEDKKSTEAAGARQEKEKEDIKSQTKERDQARGKGSEPVVEAREKMEKDEKKLQPKEDSTDGKQKVGEERSNGEKKLEQQRSSKKKTDDKSSDEKKTVSTPGSSKPDVGGDRLGEEMERFGVGSFFTGLTPARKILLVNVAVGSLVLLGLGLYFKYKYERK</sequence>
<feature type="region of interest" description="Disordered" evidence="6">
    <location>
        <begin position="89"/>
        <end position="233"/>
    </location>
</feature>
<proteinExistence type="inferred from homology"/>
<comment type="subcellular location">
    <subcellularLocation>
        <location evidence="1">Cell membrane</location>
        <topology evidence="1">Single-pass membrane protein</topology>
    </subcellularLocation>
</comment>
<evidence type="ECO:0000256" key="1">
    <source>
        <dbReference type="ARBA" id="ARBA00004162"/>
    </source>
</evidence>
<feature type="compositionally biased region" description="Basic and acidic residues" evidence="6">
    <location>
        <begin position="118"/>
        <end position="217"/>
    </location>
</feature>
<feature type="compositionally biased region" description="Polar residues" evidence="6">
    <location>
        <begin position="97"/>
        <end position="113"/>
    </location>
</feature>
<dbReference type="EMBL" id="CP136893">
    <property type="protein sequence ID" value="WOL05087.1"/>
    <property type="molecule type" value="Genomic_DNA"/>
</dbReference>
<dbReference type="PANTHER" id="PTHR43670">
    <property type="entry name" value="HEAT SHOCK PROTEIN 26"/>
    <property type="match status" value="1"/>
</dbReference>
<dbReference type="PANTHER" id="PTHR43670:SF114">
    <property type="entry name" value="OS05G0592000 PROTEIN"/>
    <property type="match status" value="1"/>
</dbReference>
<dbReference type="InterPro" id="IPR002068">
    <property type="entry name" value="A-crystallin/Hsp20_dom"/>
</dbReference>
<dbReference type="SUPFAM" id="SSF49764">
    <property type="entry name" value="HSP20-like chaperones"/>
    <property type="match status" value="1"/>
</dbReference>
<dbReference type="GO" id="GO:0006952">
    <property type="term" value="P:defense response"/>
    <property type="evidence" value="ECO:0007669"/>
    <property type="project" value="UniProtKB-KW"/>
</dbReference>
<feature type="domain" description="SHSP" evidence="8">
    <location>
        <begin position="8"/>
        <end position="113"/>
    </location>
</feature>
<accession>A0AAQ3KF97</accession>
<keyword evidence="7" id="KW-0812">Transmembrane</keyword>
<dbReference type="InterPro" id="IPR008978">
    <property type="entry name" value="HSP20-like_chaperone"/>
</dbReference>
<gene>
    <name evidence="9" type="ORF">Cni_G13810</name>
</gene>
<keyword evidence="10" id="KW-1185">Reference proteome</keyword>
<organism evidence="9 10">
    <name type="scientific">Canna indica</name>
    <name type="common">Indian-shot</name>
    <dbReference type="NCBI Taxonomy" id="4628"/>
    <lineage>
        <taxon>Eukaryota</taxon>
        <taxon>Viridiplantae</taxon>
        <taxon>Streptophyta</taxon>
        <taxon>Embryophyta</taxon>
        <taxon>Tracheophyta</taxon>
        <taxon>Spermatophyta</taxon>
        <taxon>Magnoliopsida</taxon>
        <taxon>Liliopsida</taxon>
        <taxon>Zingiberales</taxon>
        <taxon>Cannaceae</taxon>
        <taxon>Canna</taxon>
    </lineage>
</organism>
<keyword evidence="7" id="KW-0472">Membrane</keyword>
<dbReference type="CDD" id="cd00298">
    <property type="entry name" value="ACD_sHsps_p23-like"/>
    <property type="match status" value="1"/>
</dbReference>
<dbReference type="GO" id="GO:0034605">
    <property type="term" value="P:cellular response to heat"/>
    <property type="evidence" value="ECO:0007669"/>
    <property type="project" value="TreeGrafter"/>
</dbReference>
<evidence type="ECO:0000256" key="6">
    <source>
        <dbReference type="SAM" id="MobiDB-lite"/>
    </source>
</evidence>